<name>A0A4R4Z947_9PSEU</name>
<protein>
    <recommendedName>
        <fullName evidence="4">Immunity protein Imm1</fullName>
    </recommendedName>
</protein>
<evidence type="ECO:0000313" key="3">
    <source>
        <dbReference type="Proteomes" id="UP000294947"/>
    </source>
</evidence>
<reference evidence="2 3" key="1">
    <citation type="submission" date="2019-03" db="EMBL/GenBank/DDBJ databases">
        <title>Draft genome sequences of novel Actinobacteria.</title>
        <authorList>
            <person name="Sahin N."/>
            <person name="Ay H."/>
            <person name="Saygin H."/>
        </authorList>
    </citation>
    <scope>NUCLEOTIDE SEQUENCE [LARGE SCALE GENOMIC DNA]</scope>
    <source>
        <strain evidence="2 3">7K502</strain>
    </source>
</reference>
<keyword evidence="3" id="KW-1185">Reference proteome</keyword>
<organism evidence="2 3">
    <name type="scientific">Saccharopolyspora elongata</name>
    <dbReference type="NCBI Taxonomy" id="2530387"/>
    <lineage>
        <taxon>Bacteria</taxon>
        <taxon>Bacillati</taxon>
        <taxon>Actinomycetota</taxon>
        <taxon>Actinomycetes</taxon>
        <taxon>Pseudonocardiales</taxon>
        <taxon>Pseudonocardiaceae</taxon>
        <taxon>Saccharopolyspora</taxon>
    </lineage>
</organism>
<evidence type="ECO:0000256" key="1">
    <source>
        <dbReference type="SAM" id="MobiDB-lite"/>
    </source>
</evidence>
<accession>A0A4R4Z947</accession>
<gene>
    <name evidence="2" type="ORF">E1288_05825</name>
</gene>
<dbReference type="RefSeq" id="WP_132481935.1">
    <property type="nucleotide sequence ID" value="NZ_SMKW01000005.1"/>
</dbReference>
<dbReference type="EMBL" id="SMKW01000005">
    <property type="protein sequence ID" value="TDD54753.1"/>
    <property type="molecule type" value="Genomic_DNA"/>
</dbReference>
<evidence type="ECO:0008006" key="4">
    <source>
        <dbReference type="Google" id="ProtNLM"/>
    </source>
</evidence>
<dbReference type="AlphaFoldDB" id="A0A4R4Z947"/>
<proteinExistence type="predicted"/>
<feature type="compositionally biased region" description="Polar residues" evidence="1">
    <location>
        <begin position="137"/>
        <end position="147"/>
    </location>
</feature>
<evidence type="ECO:0000313" key="2">
    <source>
        <dbReference type="EMBL" id="TDD54753.1"/>
    </source>
</evidence>
<dbReference type="InterPro" id="IPR025680">
    <property type="entry name" value="DddI"/>
</dbReference>
<feature type="region of interest" description="Disordered" evidence="1">
    <location>
        <begin position="119"/>
        <end position="147"/>
    </location>
</feature>
<dbReference type="Pfam" id="PF14430">
    <property type="entry name" value="Imm1"/>
    <property type="match status" value="1"/>
</dbReference>
<dbReference type="OrthoDB" id="5185958at2"/>
<comment type="caution">
    <text evidence="2">The sequence shown here is derived from an EMBL/GenBank/DDBJ whole genome shotgun (WGS) entry which is preliminary data.</text>
</comment>
<dbReference type="Proteomes" id="UP000294947">
    <property type="component" value="Unassembled WGS sequence"/>
</dbReference>
<sequence length="147" mass="15952">MAFTVMYHPDEAPAEVTTVAELDALLDRVTADAIEEDVPTYAEIVTADRQHILQIGLGQPDYSSLIYCDKPADILETSKGTVPMPDDSGFDYGGTWTDAPIDSAIPIPTARQAARTFLSSGGDRPTNLKWQKPEYGQPNQLAPNDLA</sequence>